<sequence>MNQFLKVRCGSLCRLREREAREIANAGRVAASKSGPDDALDGELFDWP</sequence>
<dbReference type="EMBL" id="JAAVLN010000001">
    <property type="protein sequence ID" value="NKC02962.1"/>
    <property type="molecule type" value="Genomic_DNA"/>
</dbReference>
<reference evidence="2 3" key="1">
    <citation type="submission" date="2020-03" db="EMBL/GenBank/DDBJ databases">
        <title>Whole genome sequencing of clinical and environmental type strains of Ochrobactrum.</title>
        <authorList>
            <person name="Dharne M."/>
        </authorList>
    </citation>
    <scope>NUCLEOTIDE SEQUENCE [LARGE SCALE GENOMIC DNA]</scope>
    <source>
        <strain evidence="2 3">CIP 109452</strain>
    </source>
</reference>
<gene>
    <name evidence="2" type="ORF">HED55_05120</name>
</gene>
<evidence type="ECO:0000313" key="2">
    <source>
        <dbReference type="EMBL" id="NKC02962.1"/>
    </source>
</evidence>
<feature type="region of interest" description="Disordered" evidence="1">
    <location>
        <begin position="28"/>
        <end position="48"/>
    </location>
</feature>
<comment type="caution">
    <text evidence="2">The sequence shown here is derived from an EMBL/GenBank/DDBJ whole genome shotgun (WGS) entry which is preliminary data.</text>
</comment>
<organism evidence="2 3">
    <name type="scientific">Brucella haematophila</name>
    <dbReference type="NCBI Taxonomy" id="419474"/>
    <lineage>
        <taxon>Bacteria</taxon>
        <taxon>Pseudomonadati</taxon>
        <taxon>Pseudomonadota</taxon>
        <taxon>Alphaproteobacteria</taxon>
        <taxon>Hyphomicrobiales</taxon>
        <taxon>Brucellaceae</taxon>
        <taxon>Brucella/Ochrobactrum group</taxon>
        <taxon>Brucella</taxon>
    </lineage>
</organism>
<keyword evidence="3" id="KW-1185">Reference proteome</keyword>
<proteinExistence type="predicted"/>
<dbReference type="Proteomes" id="UP000704467">
    <property type="component" value="Unassembled WGS sequence"/>
</dbReference>
<protein>
    <submittedName>
        <fullName evidence="2">Uncharacterized protein</fullName>
    </submittedName>
</protein>
<feature type="compositionally biased region" description="Acidic residues" evidence="1">
    <location>
        <begin position="38"/>
        <end position="48"/>
    </location>
</feature>
<evidence type="ECO:0000256" key="1">
    <source>
        <dbReference type="SAM" id="MobiDB-lite"/>
    </source>
</evidence>
<evidence type="ECO:0000313" key="3">
    <source>
        <dbReference type="Proteomes" id="UP000704467"/>
    </source>
</evidence>
<accession>A0ABX1DMY5</accession>
<name>A0ABX1DMY5_9HYPH</name>